<evidence type="ECO:0000256" key="6">
    <source>
        <dbReference type="ARBA" id="ARBA00022777"/>
    </source>
</evidence>
<dbReference type="InterPro" id="IPR011712">
    <property type="entry name" value="Sig_transdc_His_kin_sub3_dim/P"/>
</dbReference>
<keyword evidence="8" id="KW-0902">Two-component regulatory system</keyword>
<reference evidence="12 13" key="1">
    <citation type="submission" date="2020-07" db="EMBL/GenBank/DDBJ databases">
        <title>Sequencing the genomes of 1000 actinobacteria strains.</title>
        <authorList>
            <person name="Klenk H.-P."/>
        </authorList>
    </citation>
    <scope>NUCLEOTIDE SEQUENCE [LARGE SCALE GENOMIC DNA]</scope>
    <source>
        <strain evidence="12 13">DSM 26341</strain>
    </source>
</reference>
<protein>
    <recommendedName>
        <fullName evidence="2">histidine kinase</fullName>
        <ecNumber evidence="2">2.7.13.3</ecNumber>
    </recommendedName>
</protein>
<keyword evidence="4" id="KW-0808">Transferase</keyword>
<comment type="caution">
    <text evidence="12">The sequence shown here is derived from an EMBL/GenBank/DDBJ whole genome shotgun (WGS) entry which is preliminary data.</text>
</comment>
<organism evidence="12 13">
    <name type="scientific">Spelaeicoccus albus</name>
    <dbReference type="NCBI Taxonomy" id="1280376"/>
    <lineage>
        <taxon>Bacteria</taxon>
        <taxon>Bacillati</taxon>
        <taxon>Actinomycetota</taxon>
        <taxon>Actinomycetes</taxon>
        <taxon>Micrococcales</taxon>
        <taxon>Brevibacteriaceae</taxon>
        <taxon>Spelaeicoccus</taxon>
    </lineage>
</organism>
<accession>A0A7Z0D2J0</accession>
<dbReference type="SUPFAM" id="SSF55874">
    <property type="entry name" value="ATPase domain of HSP90 chaperone/DNA topoisomerase II/histidine kinase"/>
    <property type="match status" value="1"/>
</dbReference>
<feature type="domain" description="Histidine kinase/HSP90-like ATPase" evidence="11">
    <location>
        <begin position="312"/>
        <end position="406"/>
    </location>
</feature>
<dbReference type="PANTHER" id="PTHR24421">
    <property type="entry name" value="NITRATE/NITRITE SENSOR PROTEIN NARX-RELATED"/>
    <property type="match status" value="1"/>
</dbReference>
<feature type="transmembrane region" description="Helical" evidence="10">
    <location>
        <begin position="108"/>
        <end position="126"/>
    </location>
</feature>
<keyword evidence="3" id="KW-0597">Phosphoprotein</keyword>
<dbReference type="Pfam" id="PF07730">
    <property type="entry name" value="HisKA_3"/>
    <property type="match status" value="1"/>
</dbReference>
<keyword evidence="10" id="KW-0472">Membrane</keyword>
<evidence type="ECO:0000259" key="11">
    <source>
        <dbReference type="SMART" id="SM00387"/>
    </source>
</evidence>
<proteinExistence type="predicted"/>
<dbReference type="GO" id="GO:0046983">
    <property type="term" value="F:protein dimerization activity"/>
    <property type="evidence" value="ECO:0007669"/>
    <property type="project" value="InterPro"/>
</dbReference>
<dbReference type="GO" id="GO:0000155">
    <property type="term" value="F:phosphorelay sensor kinase activity"/>
    <property type="evidence" value="ECO:0007669"/>
    <property type="project" value="InterPro"/>
</dbReference>
<dbReference type="GO" id="GO:0005524">
    <property type="term" value="F:ATP binding"/>
    <property type="evidence" value="ECO:0007669"/>
    <property type="project" value="UniProtKB-KW"/>
</dbReference>
<feature type="transmembrane region" description="Helical" evidence="10">
    <location>
        <begin position="147"/>
        <end position="169"/>
    </location>
</feature>
<keyword evidence="10" id="KW-1133">Transmembrane helix</keyword>
<evidence type="ECO:0000313" key="13">
    <source>
        <dbReference type="Proteomes" id="UP000539111"/>
    </source>
</evidence>
<dbReference type="Gene3D" id="3.30.565.10">
    <property type="entry name" value="Histidine kinase-like ATPase, C-terminal domain"/>
    <property type="match status" value="1"/>
</dbReference>
<dbReference type="InterPro" id="IPR003594">
    <property type="entry name" value="HATPase_dom"/>
</dbReference>
<evidence type="ECO:0000256" key="10">
    <source>
        <dbReference type="SAM" id="Phobius"/>
    </source>
</evidence>
<evidence type="ECO:0000256" key="5">
    <source>
        <dbReference type="ARBA" id="ARBA00022741"/>
    </source>
</evidence>
<evidence type="ECO:0000256" key="2">
    <source>
        <dbReference type="ARBA" id="ARBA00012438"/>
    </source>
</evidence>
<dbReference type="GO" id="GO:0016020">
    <property type="term" value="C:membrane"/>
    <property type="evidence" value="ECO:0007669"/>
    <property type="project" value="InterPro"/>
</dbReference>
<evidence type="ECO:0000256" key="8">
    <source>
        <dbReference type="ARBA" id="ARBA00023012"/>
    </source>
</evidence>
<evidence type="ECO:0000256" key="9">
    <source>
        <dbReference type="SAM" id="Coils"/>
    </source>
</evidence>
<sequence>MGRRHQAYRWVREHPFVIDALMTVPLILVSLLFLTAQASSTRNSVVAAEITGIGMLIPLAWRRTRPVLSSAGVALFAIAYLTAGVFPNLPIVAVPMSVYALAAYGPRWAARAGLTTALIGSLLLPIRQYLPTLIRRPPSISSLAFDVIIGSVLIASICAAIVLIAWLLGDLTSVRRRQMLDLADRNRRLEIEREQETRLAASAERARIAREMHDVVAHSLSVMIAQADGGRYAAAADADAARRALGTISDTGRSALADMRRLLGVLRSGDDDADVRPQPTLADVPSLVSTIDRTGLPASLEQTGPPRPLPTGAELAIYRIVQESLTNTMKHGGPNARAHVRISYGPAGVEVRVRDDGRGAGADQTDGLGSGIRGMNERASLYGGDVTAGPSPGGGFAVHAYFPYQHGPYHQGSS</sequence>
<evidence type="ECO:0000256" key="7">
    <source>
        <dbReference type="ARBA" id="ARBA00022840"/>
    </source>
</evidence>
<keyword evidence="9" id="KW-0175">Coiled coil</keyword>
<dbReference type="EC" id="2.7.13.3" evidence="2"/>
<dbReference type="RefSeq" id="WP_218852356.1">
    <property type="nucleotide sequence ID" value="NZ_JACBZP010000001.1"/>
</dbReference>
<keyword evidence="5" id="KW-0547">Nucleotide-binding</keyword>
<dbReference type="SMART" id="SM00387">
    <property type="entry name" value="HATPase_c"/>
    <property type="match status" value="1"/>
</dbReference>
<evidence type="ECO:0000256" key="4">
    <source>
        <dbReference type="ARBA" id="ARBA00022679"/>
    </source>
</evidence>
<keyword evidence="10" id="KW-0812">Transmembrane</keyword>
<keyword evidence="6 12" id="KW-0418">Kinase</keyword>
<evidence type="ECO:0000313" key="12">
    <source>
        <dbReference type="EMBL" id="NYI67689.1"/>
    </source>
</evidence>
<dbReference type="Pfam" id="PF02518">
    <property type="entry name" value="HATPase_c"/>
    <property type="match status" value="1"/>
</dbReference>
<feature type="transmembrane region" description="Helical" evidence="10">
    <location>
        <begin position="73"/>
        <end position="102"/>
    </location>
</feature>
<keyword evidence="7" id="KW-0067">ATP-binding</keyword>
<evidence type="ECO:0000256" key="3">
    <source>
        <dbReference type="ARBA" id="ARBA00022553"/>
    </source>
</evidence>
<comment type="catalytic activity">
    <reaction evidence="1">
        <text>ATP + protein L-histidine = ADP + protein N-phospho-L-histidine.</text>
        <dbReference type="EC" id="2.7.13.3"/>
    </reaction>
</comment>
<dbReference type="InterPro" id="IPR036890">
    <property type="entry name" value="HATPase_C_sf"/>
</dbReference>
<dbReference type="Gene3D" id="1.20.5.1930">
    <property type="match status" value="1"/>
</dbReference>
<keyword evidence="13" id="KW-1185">Reference proteome</keyword>
<dbReference type="EMBL" id="JACBZP010000001">
    <property type="protein sequence ID" value="NYI67689.1"/>
    <property type="molecule type" value="Genomic_DNA"/>
</dbReference>
<name>A0A7Z0D2J0_9MICO</name>
<feature type="transmembrane region" description="Helical" evidence="10">
    <location>
        <begin position="16"/>
        <end position="38"/>
    </location>
</feature>
<dbReference type="PANTHER" id="PTHR24421:SF10">
    <property type="entry name" value="NITRATE_NITRITE SENSOR PROTEIN NARQ"/>
    <property type="match status" value="1"/>
</dbReference>
<feature type="coiled-coil region" evidence="9">
    <location>
        <begin position="179"/>
        <end position="206"/>
    </location>
</feature>
<dbReference type="InterPro" id="IPR050482">
    <property type="entry name" value="Sensor_HK_TwoCompSys"/>
</dbReference>
<dbReference type="Pfam" id="PF23539">
    <property type="entry name" value="DUF7134"/>
    <property type="match status" value="1"/>
</dbReference>
<gene>
    <name evidence="12" type="ORF">BJY26_001995</name>
</gene>
<dbReference type="Proteomes" id="UP000539111">
    <property type="component" value="Unassembled WGS sequence"/>
</dbReference>
<evidence type="ECO:0000256" key="1">
    <source>
        <dbReference type="ARBA" id="ARBA00000085"/>
    </source>
</evidence>
<dbReference type="InterPro" id="IPR055558">
    <property type="entry name" value="DUF7134"/>
</dbReference>
<dbReference type="CDD" id="cd16917">
    <property type="entry name" value="HATPase_UhpB-NarQ-NarX-like"/>
    <property type="match status" value="1"/>
</dbReference>
<dbReference type="AlphaFoldDB" id="A0A7Z0D2J0"/>